<evidence type="ECO:0000256" key="2">
    <source>
        <dbReference type="ARBA" id="ARBA00022618"/>
    </source>
</evidence>
<dbReference type="GO" id="GO:0110032">
    <property type="term" value="P:positive regulation of G2/MI transition of meiotic cell cycle"/>
    <property type="evidence" value="ECO:0007669"/>
    <property type="project" value="TreeGrafter"/>
</dbReference>
<evidence type="ECO:0000259" key="9">
    <source>
        <dbReference type="PROSITE" id="PS50206"/>
    </source>
</evidence>
<dbReference type="EMBL" id="VWZZ01005436">
    <property type="protein sequence ID" value="NXI97959.1"/>
    <property type="molecule type" value="Genomic_DNA"/>
</dbReference>
<evidence type="ECO:0000256" key="4">
    <source>
        <dbReference type="ARBA" id="ARBA00022801"/>
    </source>
</evidence>
<comment type="function">
    <text evidence="7">Tyrosine protein phosphatase which functions as a dosage-dependent inducer of mitotic progression.</text>
</comment>
<feature type="region of interest" description="Disordered" evidence="8">
    <location>
        <begin position="246"/>
        <end position="295"/>
    </location>
</feature>
<evidence type="ECO:0000256" key="8">
    <source>
        <dbReference type="SAM" id="MobiDB-lite"/>
    </source>
</evidence>
<evidence type="ECO:0000313" key="11">
    <source>
        <dbReference type="Proteomes" id="UP000587472"/>
    </source>
</evidence>
<evidence type="ECO:0000313" key="10">
    <source>
        <dbReference type="EMBL" id="NXI97959.1"/>
    </source>
</evidence>
<feature type="non-terminal residue" evidence="10">
    <location>
        <position position="512"/>
    </location>
</feature>
<feature type="domain" description="Rhodanese" evidence="9">
    <location>
        <begin position="364"/>
        <end position="470"/>
    </location>
</feature>
<dbReference type="PANTHER" id="PTHR10828:SF46">
    <property type="entry name" value="M-PHASE INDUCER PHOSPHATASE 1"/>
    <property type="match status" value="1"/>
</dbReference>
<keyword evidence="11" id="KW-1185">Reference proteome</keyword>
<accession>A0A7K9XLS0</accession>
<dbReference type="GO" id="GO:0000086">
    <property type="term" value="P:G2/M transition of mitotic cell cycle"/>
    <property type="evidence" value="ECO:0007669"/>
    <property type="project" value="TreeGrafter"/>
</dbReference>
<evidence type="ECO:0000256" key="7">
    <source>
        <dbReference type="RuleBase" id="RU368028"/>
    </source>
</evidence>
<evidence type="ECO:0000256" key="5">
    <source>
        <dbReference type="ARBA" id="ARBA00022912"/>
    </source>
</evidence>
<keyword evidence="5 7" id="KW-0904">Protein phosphatase</keyword>
<dbReference type="PRINTS" id="PR00716">
    <property type="entry name" value="MPIPHPHTASE"/>
</dbReference>
<dbReference type="FunFam" id="3.40.250.10:FF:000004">
    <property type="entry name" value="M-phase inducer phosphatase 1 isoform X1"/>
    <property type="match status" value="1"/>
</dbReference>
<protein>
    <recommendedName>
        <fullName evidence="7">M-phase inducer phosphatase</fullName>
        <ecNumber evidence="7">3.1.3.48</ecNumber>
    </recommendedName>
</protein>
<feature type="compositionally biased region" description="Basic and acidic residues" evidence="8">
    <location>
        <begin position="135"/>
        <end position="145"/>
    </location>
</feature>
<keyword evidence="3 7" id="KW-0498">Mitosis</keyword>
<organism evidence="10 11">
    <name type="scientific">Psophia crepitans</name>
    <name type="common">common trumpeter</name>
    <dbReference type="NCBI Taxonomy" id="54359"/>
    <lineage>
        <taxon>Eukaryota</taxon>
        <taxon>Metazoa</taxon>
        <taxon>Chordata</taxon>
        <taxon>Craniata</taxon>
        <taxon>Vertebrata</taxon>
        <taxon>Euteleostomi</taxon>
        <taxon>Archelosauria</taxon>
        <taxon>Archosauria</taxon>
        <taxon>Dinosauria</taxon>
        <taxon>Saurischia</taxon>
        <taxon>Theropoda</taxon>
        <taxon>Coelurosauria</taxon>
        <taxon>Aves</taxon>
        <taxon>Neognathae</taxon>
        <taxon>Neoaves</taxon>
        <taxon>Gruiformes</taxon>
        <taxon>Psophiidae</taxon>
        <taxon>Psophia</taxon>
    </lineage>
</organism>
<dbReference type="PROSITE" id="PS50206">
    <property type="entry name" value="RHODANESE_3"/>
    <property type="match status" value="1"/>
</dbReference>
<dbReference type="Pfam" id="PF00581">
    <property type="entry name" value="Rhodanese"/>
    <property type="match status" value="1"/>
</dbReference>
<dbReference type="GO" id="GO:0051301">
    <property type="term" value="P:cell division"/>
    <property type="evidence" value="ECO:0007669"/>
    <property type="project" value="UniProtKB-UniRule"/>
</dbReference>
<dbReference type="SUPFAM" id="SSF52821">
    <property type="entry name" value="Rhodanese/Cell cycle control phosphatase"/>
    <property type="match status" value="1"/>
</dbReference>
<feature type="region of interest" description="Disordered" evidence="8">
    <location>
        <begin position="50"/>
        <end position="87"/>
    </location>
</feature>
<evidence type="ECO:0000256" key="3">
    <source>
        <dbReference type="ARBA" id="ARBA00022776"/>
    </source>
</evidence>
<dbReference type="GO" id="GO:0010971">
    <property type="term" value="P:positive regulation of G2/M transition of mitotic cell cycle"/>
    <property type="evidence" value="ECO:0007669"/>
    <property type="project" value="TreeGrafter"/>
</dbReference>
<keyword evidence="6 7" id="KW-0131">Cell cycle</keyword>
<name>A0A7K9XLS0_9GRUI</name>
<feature type="compositionally biased region" description="Polar residues" evidence="8">
    <location>
        <begin position="55"/>
        <end position="73"/>
    </location>
</feature>
<dbReference type="GO" id="GO:0005737">
    <property type="term" value="C:cytoplasm"/>
    <property type="evidence" value="ECO:0007669"/>
    <property type="project" value="TreeGrafter"/>
</dbReference>
<dbReference type="InterPro" id="IPR000751">
    <property type="entry name" value="MPI_Phosphatase"/>
</dbReference>
<dbReference type="Gene3D" id="3.40.250.10">
    <property type="entry name" value="Rhodanese-like domain"/>
    <property type="match status" value="1"/>
</dbReference>
<feature type="compositionally biased region" description="Polar residues" evidence="8">
    <location>
        <begin position="169"/>
        <end position="183"/>
    </location>
</feature>
<evidence type="ECO:0000256" key="6">
    <source>
        <dbReference type="ARBA" id="ARBA00023306"/>
    </source>
</evidence>
<dbReference type="GO" id="GO:0005634">
    <property type="term" value="C:nucleus"/>
    <property type="evidence" value="ECO:0007669"/>
    <property type="project" value="TreeGrafter"/>
</dbReference>
<dbReference type="Pfam" id="PF06617">
    <property type="entry name" value="M-inducer_phosp"/>
    <property type="match status" value="1"/>
</dbReference>
<keyword evidence="2 7" id="KW-0132">Cell division</keyword>
<dbReference type="InterPro" id="IPR036873">
    <property type="entry name" value="Rhodanese-like_dom_sf"/>
</dbReference>
<feature type="compositionally biased region" description="Polar residues" evidence="8">
    <location>
        <begin position="250"/>
        <end position="261"/>
    </location>
</feature>
<comment type="similarity">
    <text evidence="1 7">Belongs to the MPI phosphatase family.</text>
</comment>
<dbReference type="SMART" id="SM00450">
    <property type="entry name" value="RHOD"/>
    <property type="match status" value="1"/>
</dbReference>
<keyword evidence="4 7" id="KW-0378">Hydrolase</keyword>
<dbReference type="AlphaFoldDB" id="A0A7K9XLS0"/>
<feature type="region of interest" description="Disordered" evidence="8">
    <location>
        <begin position="135"/>
        <end position="186"/>
    </location>
</feature>
<dbReference type="InterPro" id="IPR001763">
    <property type="entry name" value="Rhodanese-like_dom"/>
</dbReference>
<dbReference type="CDD" id="cd01530">
    <property type="entry name" value="Cdc25"/>
    <property type="match status" value="1"/>
</dbReference>
<sequence>MDPAPGGSYRRRLLLLSPVSPASPTVVKSLFPADLSPVSDLRLTMQHESAEQDLGNKNTNGLQRTVSSESTDSGCALDSPGPATSNDIMEETIRMPFRRIHSLPQSLLGCSPALKRNHSDSPDGDAFQLLEQDENKENESFEFKKPTKPASRSSAHVHSRDGRGVPGPRQNSSPARTLPTGEQENYRPAFLQHSALTSSESEDDDGFLELLDEQDLKNDEEVPSDVASLWTAPLVMRRTDNRAKRCRLFGSSSLPSGVGRTTQKRMERSQEENSPGKSKKRKSLPGTPSEDTTVGGLASESLKIVKTQSSAAEIESILDSDQRDLIGDFSKGYLFHTVDGKHQDLKYIDSEMIVSVLTGKFASFIKECVIIDCRYPYEYEGGHIKGAVNLHMEEDVEDYLLKKPIQPSENKRVIIVFHCEFSSERGPRMCRFVRERDRLGNEYPNLHYPELYVLKGGYKDFFLRCRSFCEPQSYRPMHHEDFKEDLKRFRTKSRTWAGEKSKRELYSRLKKL</sequence>
<dbReference type="EC" id="3.1.3.48" evidence="7"/>
<proteinExistence type="inferred from homology"/>
<reference evidence="10 11" key="1">
    <citation type="submission" date="2019-09" db="EMBL/GenBank/DDBJ databases">
        <title>Bird 10,000 Genomes (B10K) Project - Family phase.</title>
        <authorList>
            <person name="Zhang G."/>
        </authorList>
    </citation>
    <scope>NUCLEOTIDE SEQUENCE [LARGE SCALE GENOMIC DNA]</scope>
    <source>
        <strain evidence="10">B10K-DU-001-60</strain>
        <tissue evidence="10">Muscle</tissue>
    </source>
</reference>
<dbReference type="Proteomes" id="UP000587472">
    <property type="component" value="Unassembled WGS sequence"/>
</dbReference>
<comment type="caution">
    <text evidence="10">The sequence shown here is derived from an EMBL/GenBank/DDBJ whole genome shotgun (WGS) entry which is preliminary data.</text>
</comment>
<dbReference type="PANTHER" id="PTHR10828">
    <property type="entry name" value="M-PHASE INDUCER PHOSPHATASE DUAL SPECIFICITY PHOSPHATASE CDC25"/>
    <property type="match status" value="1"/>
</dbReference>
<comment type="catalytic activity">
    <reaction evidence="7">
        <text>O-phospho-L-tyrosyl-[protein] + H2O = L-tyrosyl-[protein] + phosphate</text>
        <dbReference type="Rhea" id="RHEA:10684"/>
        <dbReference type="Rhea" id="RHEA-COMP:10136"/>
        <dbReference type="Rhea" id="RHEA-COMP:20101"/>
        <dbReference type="ChEBI" id="CHEBI:15377"/>
        <dbReference type="ChEBI" id="CHEBI:43474"/>
        <dbReference type="ChEBI" id="CHEBI:46858"/>
        <dbReference type="ChEBI" id="CHEBI:61978"/>
        <dbReference type="EC" id="3.1.3.48"/>
    </reaction>
</comment>
<dbReference type="GO" id="GO:0004725">
    <property type="term" value="F:protein tyrosine phosphatase activity"/>
    <property type="evidence" value="ECO:0007669"/>
    <property type="project" value="UniProtKB-UniRule"/>
</dbReference>
<evidence type="ECO:0000256" key="1">
    <source>
        <dbReference type="ARBA" id="ARBA00011065"/>
    </source>
</evidence>
<gene>
    <name evidence="10" type="primary">Cdc25a</name>
    <name evidence="10" type="ORF">PSOCRE_R11701</name>
</gene>
<feature type="non-terminal residue" evidence="10">
    <location>
        <position position="1"/>
    </location>
</feature>